<comment type="similarity">
    <text evidence="3 15">Belongs to the SecA family.</text>
</comment>
<dbReference type="GO" id="GO:0006605">
    <property type="term" value="P:protein targeting"/>
    <property type="evidence" value="ECO:0007669"/>
    <property type="project" value="UniProtKB-UniRule"/>
</dbReference>
<dbReference type="Pfam" id="PF21090">
    <property type="entry name" value="P-loop_SecA"/>
    <property type="match status" value="2"/>
</dbReference>
<dbReference type="Proteomes" id="UP000741282">
    <property type="component" value="Unassembled WGS sequence"/>
</dbReference>
<dbReference type="CDD" id="cd18803">
    <property type="entry name" value="SF2_C_secA"/>
    <property type="match status" value="1"/>
</dbReference>
<keyword evidence="6 15" id="KW-0963">Cytoplasm</keyword>
<dbReference type="Gene3D" id="3.90.1440.10">
    <property type="entry name" value="SecA, preprotein cross-linking domain"/>
    <property type="match status" value="1"/>
</dbReference>
<keyword evidence="8 15" id="KW-0547">Nucleotide-binding</keyword>
<dbReference type="InterPro" id="IPR000185">
    <property type="entry name" value="SecA"/>
</dbReference>
<accession>A0A955KXT1</accession>
<comment type="subunit">
    <text evidence="15">Monomer and homodimer. Part of the essential Sec protein translocation apparatus which comprises SecA, SecYEG and auxiliary proteins SecDF. Other proteins may also be involved.</text>
</comment>
<dbReference type="InterPro" id="IPR014018">
    <property type="entry name" value="SecA_motor_DEAD"/>
</dbReference>
<dbReference type="InterPro" id="IPR036266">
    <property type="entry name" value="SecA_Wing/Scaffold_sf"/>
</dbReference>
<evidence type="ECO:0000313" key="20">
    <source>
        <dbReference type="EMBL" id="MCA9376411.1"/>
    </source>
</evidence>
<dbReference type="GO" id="GO:0005524">
    <property type="term" value="F:ATP binding"/>
    <property type="evidence" value="ECO:0007669"/>
    <property type="project" value="UniProtKB-UniRule"/>
</dbReference>
<evidence type="ECO:0000256" key="6">
    <source>
        <dbReference type="ARBA" id="ARBA00022490"/>
    </source>
</evidence>
<dbReference type="Pfam" id="PF01043">
    <property type="entry name" value="SecA_PP_bind"/>
    <property type="match status" value="1"/>
</dbReference>
<dbReference type="InterPro" id="IPR044722">
    <property type="entry name" value="SecA_SF2_C"/>
</dbReference>
<dbReference type="AlphaFoldDB" id="A0A955KXT1"/>
<feature type="domain" description="Helicase C-terminal" evidence="18">
    <location>
        <begin position="475"/>
        <end position="633"/>
    </location>
</feature>
<dbReference type="PRINTS" id="PR00906">
    <property type="entry name" value="SECA"/>
</dbReference>
<dbReference type="PROSITE" id="PS51192">
    <property type="entry name" value="HELICASE_ATP_BIND_1"/>
    <property type="match status" value="1"/>
</dbReference>
<dbReference type="InterPro" id="IPR014001">
    <property type="entry name" value="Helicase_ATP-bd"/>
</dbReference>
<dbReference type="PROSITE" id="PS51194">
    <property type="entry name" value="HELICASE_CTER"/>
    <property type="match status" value="1"/>
</dbReference>
<dbReference type="InterPro" id="IPR020937">
    <property type="entry name" value="SecA_CS"/>
</dbReference>
<name>A0A955KXT1_9BACT</name>
<dbReference type="InterPro" id="IPR004027">
    <property type="entry name" value="SEC_C_motif"/>
</dbReference>
<feature type="binding site" evidence="15">
    <location>
        <begin position="118"/>
        <end position="122"/>
    </location>
    <ligand>
        <name>ATP</name>
        <dbReference type="ChEBI" id="CHEBI:30616"/>
    </ligand>
</feature>
<dbReference type="GO" id="GO:0031522">
    <property type="term" value="C:cell envelope Sec protein transport complex"/>
    <property type="evidence" value="ECO:0007669"/>
    <property type="project" value="TreeGrafter"/>
</dbReference>
<keyword evidence="9" id="KW-0862">Zinc</keyword>
<reference evidence="20" key="2">
    <citation type="journal article" date="2021" name="Microbiome">
        <title>Successional dynamics and alternative stable states in a saline activated sludge microbial community over 9 years.</title>
        <authorList>
            <person name="Wang Y."/>
            <person name="Ye J."/>
            <person name="Ju F."/>
            <person name="Liu L."/>
            <person name="Boyd J.A."/>
            <person name="Deng Y."/>
            <person name="Parks D.H."/>
            <person name="Jiang X."/>
            <person name="Yin X."/>
            <person name="Woodcroft B.J."/>
            <person name="Tyson G.W."/>
            <person name="Hugenholtz P."/>
            <person name="Polz M.F."/>
            <person name="Zhang T."/>
        </authorList>
    </citation>
    <scope>NUCLEOTIDE SEQUENCE</scope>
    <source>
        <strain evidence="20">HKST-UBA17</strain>
    </source>
</reference>
<keyword evidence="11 15" id="KW-0653">Protein transport</keyword>
<dbReference type="InterPro" id="IPR011116">
    <property type="entry name" value="SecA_Wing/Scaffold"/>
</dbReference>
<dbReference type="InterPro" id="IPR011130">
    <property type="entry name" value="SecA_preprotein_X-link_dom"/>
</dbReference>
<dbReference type="SUPFAM" id="SSF81767">
    <property type="entry name" value="Pre-protein crosslinking domain of SecA"/>
    <property type="match status" value="1"/>
</dbReference>
<dbReference type="GO" id="GO:0017038">
    <property type="term" value="P:protein import"/>
    <property type="evidence" value="ECO:0007669"/>
    <property type="project" value="InterPro"/>
</dbReference>
<evidence type="ECO:0000256" key="8">
    <source>
        <dbReference type="ARBA" id="ARBA00022741"/>
    </source>
</evidence>
<dbReference type="InterPro" id="IPR011115">
    <property type="entry name" value="SecA_DEAD"/>
</dbReference>
<dbReference type="PROSITE" id="PS51196">
    <property type="entry name" value="SECA_MOTOR_DEAD"/>
    <property type="match status" value="1"/>
</dbReference>
<dbReference type="CDD" id="cd17928">
    <property type="entry name" value="DEXDc_SecA"/>
    <property type="match status" value="1"/>
</dbReference>
<dbReference type="Pfam" id="PF07517">
    <property type="entry name" value="SecA_DEAD"/>
    <property type="match status" value="1"/>
</dbReference>
<gene>
    <name evidence="15" type="primary">secA</name>
    <name evidence="20" type="ORF">KC685_00640</name>
</gene>
<dbReference type="InterPro" id="IPR036670">
    <property type="entry name" value="SecA_X-link_sf"/>
</dbReference>
<dbReference type="SUPFAM" id="SSF81886">
    <property type="entry name" value="Helical scaffold and wing domains of SecA"/>
    <property type="match status" value="2"/>
</dbReference>
<dbReference type="Pfam" id="PF02810">
    <property type="entry name" value="SEC-C"/>
    <property type="match status" value="1"/>
</dbReference>
<keyword evidence="13 15" id="KW-0811">Translocation</keyword>
<evidence type="ECO:0000256" key="16">
    <source>
        <dbReference type="SAM" id="MobiDB-lite"/>
    </source>
</evidence>
<evidence type="ECO:0000256" key="1">
    <source>
        <dbReference type="ARBA" id="ARBA00001947"/>
    </source>
</evidence>
<comment type="catalytic activity">
    <reaction evidence="15">
        <text>ATP + H2O + cellular proteinSide 1 = ADP + phosphate + cellular proteinSide 2.</text>
        <dbReference type="EC" id="7.4.2.8"/>
    </reaction>
</comment>
<feature type="binding site" evidence="15">
    <location>
        <position position="550"/>
    </location>
    <ligand>
        <name>ATP</name>
        <dbReference type="ChEBI" id="CHEBI:30616"/>
    </ligand>
</feature>
<dbReference type="EC" id="7.4.2.8" evidence="15"/>
<dbReference type="InterPro" id="IPR027417">
    <property type="entry name" value="P-loop_NTPase"/>
</dbReference>
<dbReference type="FunFam" id="3.90.1440.10:FF:000003">
    <property type="entry name" value="Preprotein translocase SecA subunit"/>
    <property type="match status" value="1"/>
</dbReference>
<dbReference type="HAMAP" id="MF_01382">
    <property type="entry name" value="SecA"/>
    <property type="match status" value="1"/>
</dbReference>
<evidence type="ECO:0000256" key="10">
    <source>
        <dbReference type="ARBA" id="ARBA00022840"/>
    </source>
</evidence>
<keyword evidence="4 15" id="KW-0813">Transport</keyword>
<dbReference type="GO" id="GO:0043952">
    <property type="term" value="P:protein transport by the Sec complex"/>
    <property type="evidence" value="ECO:0007669"/>
    <property type="project" value="TreeGrafter"/>
</dbReference>
<feature type="compositionally biased region" description="Polar residues" evidence="16">
    <location>
        <begin position="942"/>
        <end position="956"/>
    </location>
</feature>
<protein>
    <recommendedName>
        <fullName evidence="15">Protein translocase subunit SecA</fullName>
        <ecNumber evidence="15">7.4.2.8</ecNumber>
    </recommendedName>
</protein>
<dbReference type="GO" id="GO:0008564">
    <property type="term" value="F:protein-exporting ATPase activity"/>
    <property type="evidence" value="ECO:0007669"/>
    <property type="project" value="UniProtKB-EC"/>
</dbReference>
<comment type="function">
    <text evidence="15">Part of the Sec protein translocase complex. Interacts with the SecYEG preprotein conducting channel. Has a central role in coupling the hydrolysis of ATP to the transfer of proteins into and across the cell membrane, serving as an ATP-driven molecular motor driving the stepwise translocation of polypeptide chains across the membrane.</text>
</comment>
<organism evidence="20 21">
    <name type="scientific">Candidatus Dojkabacteria bacterium</name>
    <dbReference type="NCBI Taxonomy" id="2099670"/>
    <lineage>
        <taxon>Bacteria</taxon>
        <taxon>Candidatus Dojkabacteria</taxon>
    </lineage>
</organism>
<evidence type="ECO:0000256" key="12">
    <source>
        <dbReference type="ARBA" id="ARBA00022967"/>
    </source>
</evidence>
<dbReference type="Pfam" id="PF07516">
    <property type="entry name" value="SecA_SW"/>
    <property type="match status" value="1"/>
</dbReference>
<feature type="domain" description="SecA family profile" evidence="19">
    <location>
        <begin position="1"/>
        <end position="628"/>
    </location>
</feature>
<reference evidence="20" key="1">
    <citation type="submission" date="2020-04" db="EMBL/GenBank/DDBJ databases">
        <authorList>
            <person name="Zhang T."/>
        </authorList>
    </citation>
    <scope>NUCLEOTIDE SEQUENCE</scope>
    <source>
        <strain evidence="20">HKST-UBA17</strain>
    </source>
</reference>
<evidence type="ECO:0000256" key="9">
    <source>
        <dbReference type="ARBA" id="ARBA00022833"/>
    </source>
</evidence>
<keyword evidence="7" id="KW-0479">Metal-binding</keyword>
<evidence type="ECO:0000256" key="3">
    <source>
        <dbReference type="ARBA" id="ARBA00007650"/>
    </source>
</evidence>
<keyword evidence="10 15" id="KW-0067">ATP-binding</keyword>
<feature type="domain" description="Helicase ATP-binding" evidence="17">
    <location>
        <begin position="102"/>
        <end position="307"/>
    </location>
</feature>
<comment type="cofactor">
    <cofactor evidence="1">
        <name>Zn(2+)</name>
        <dbReference type="ChEBI" id="CHEBI:29105"/>
    </cofactor>
</comment>
<sequence length="1027" mass="116076">MFDFITGIFDSNEKQLKKVQPIIDQINDLEPKMKALSDEELLAITTQLRERIGVDLKTARTTDVDPEAEKRALMEILPEAFAAVRESADRVAQHRHFDVQLLAGYFLADKKIIELFTGEGKTNAATLAMYLYGLSGRGAHLVTVNDYLARRDGEWNGHVLSALGMSVGVINSGTQYRFITDEEAIALKGAEIKTEIDERKKLQKDVGRLKLDMMSGTNLIECSKSETYACDVVYGTNNEFGFDYLRDNMSQRLSDRVQSVLHYSIVDEADSILIDEARTPLIISQSAQASNDMYKQFATIARSLQPEVHYTVDEKSNSVAITDEGIDQVEKALGVSNVYDEPQNAYHLENALKAKELYIKDDEYIIRDGEIVIVDEFTGRALPGRRYSEGLHQAIEAKEGVEVKRESKTLATVTLQNYFRLYEHLAGMTATALTEAEEFSKVYELDVVVIPTNRPVVRKDENDVVYRTEMGKFKAIVQDIKEANEVGQPVLVGTTSVERSEILSMMLQKEGITHEVLNAKQHEREAKIVQKAGQKGQVTIATNMAGRGTDIALGEGVKEVGGLYVIGSERHESRRIDNQLRGRSGRQGDPGRSRFYVSFEDELMRLFGGDRMQKIMSTVGMDDDMPISIGILGRSIENAQKKVESHNFDIRKRLVDYDDVLNQQREIVYSLRRRVLELVENRSKQNNQEIKFERAKLAHLDIVPLLEDLDAFSLRDPDSWEISGLDQYEALDRPIYSWILKRFVDRVRVLVATHLADDMKIDNVEERKIVNQMIALISEELSDSAIKALGYKDTIEFFRELDGKEPLEMENLLLKLTVSAFIIHIYQIGPAYASEMSRLLVLQTIDQYWMEHLDSMADLREGVGMQSYAQRDPLVAYKNEGFGLFEKMLSQVDEAVVNRYMKVRIVERTAQSQPVNTVHEDATTLGKDPTQAPTQPPKPAQNSISSLPITPNTGVRSDNRPGAVSKQHTVVNTRDKIGRNDLCPCGSGKKYKKCHIGKDPSTPEEKKAFNLYFADREAWETEYVKDS</sequence>
<dbReference type="GO" id="GO:0046872">
    <property type="term" value="F:metal ion binding"/>
    <property type="evidence" value="ECO:0007669"/>
    <property type="project" value="UniProtKB-KW"/>
</dbReference>
<evidence type="ECO:0000256" key="15">
    <source>
        <dbReference type="HAMAP-Rule" id="MF_01382"/>
    </source>
</evidence>
<dbReference type="SMART" id="SM00958">
    <property type="entry name" value="SecA_PP_bind"/>
    <property type="match status" value="1"/>
</dbReference>
<dbReference type="SMART" id="SM00957">
    <property type="entry name" value="SecA_DEAD"/>
    <property type="match status" value="1"/>
</dbReference>
<comment type="subcellular location">
    <subcellularLocation>
        <location evidence="15">Cell membrane</location>
        <topology evidence="15">Peripheral membrane protein</topology>
        <orientation evidence="15">Cytoplasmic side</orientation>
    </subcellularLocation>
    <subcellularLocation>
        <location evidence="15">Cytoplasm</location>
    </subcellularLocation>
    <subcellularLocation>
        <location evidence="2">Membrane</location>
        <topology evidence="2">Peripheral membrane protein</topology>
    </subcellularLocation>
    <text evidence="15">Distribution is 50-50.</text>
</comment>
<evidence type="ECO:0000256" key="14">
    <source>
        <dbReference type="ARBA" id="ARBA00023136"/>
    </source>
</evidence>
<evidence type="ECO:0000259" key="17">
    <source>
        <dbReference type="PROSITE" id="PS51192"/>
    </source>
</evidence>
<feature type="region of interest" description="Disordered" evidence="16">
    <location>
        <begin position="923"/>
        <end position="977"/>
    </location>
</feature>
<dbReference type="InterPro" id="IPR001650">
    <property type="entry name" value="Helicase_C-like"/>
</dbReference>
<keyword evidence="12 15" id="KW-1278">Translocase</keyword>
<dbReference type="SUPFAM" id="SSF52540">
    <property type="entry name" value="P-loop containing nucleoside triphosphate hydrolases"/>
    <property type="match status" value="2"/>
</dbReference>
<evidence type="ECO:0000259" key="18">
    <source>
        <dbReference type="PROSITE" id="PS51194"/>
    </source>
</evidence>
<dbReference type="GO" id="GO:0065002">
    <property type="term" value="P:intracellular protein transmembrane transport"/>
    <property type="evidence" value="ECO:0007669"/>
    <property type="project" value="UniProtKB-UniRule"/>
</dbReference>
<keyword evidence="5 15" id="KW-1003">Cell membrane</keyword>
<dbReference type="GO" id="GO:0005886">
    <property type="term" value="C:plasma membrane"/>
    <property type="evidence" value="ECO:0007669"/>
    <property type="project" value="UniProtKB-SubCell"/>
</dbReference>
<proteinExistence type="inferred from homology"/>
<dbReference type="FunFam" id="3.40.50.300:FF:000429">
    <property type="entry name" value="Preprotein translocase subunit SecA"/>
    <property type="match status" value="1"/>
</dbReference>
<dbReference type="Gene3D" id="1.10.3060.10">
    <property type="entry name" value="Helical scaffold and wing domains of SecA"/>
    <property type="match status" value="2"/>
</dbReference>
<dbReference type="Gene3D" id="3.40.50.300">
    <property type="entry name" value="P-loop containing nucleotide triphosphate hydrolases"/>
    <property type="match status" value="4"/>
</dbReference>
<evidence type="ECO:0000256" key="2">
    <source>
        <dbReference type="ARBA" id="ARBA00004170"/>
    </source>
</evidence>
<dbReference type="GO" id="GO:0005829">
    <property type="term" value="C:cytosol"/>
    <property type="evidence" value="ECO:0007669"/>
    <property type="project" value="TreeGrafter"/>
</dbReference>
<dbReference type="EMBL" id="JAGQLN010000002">
    <property type="protein sequence ID" value="MCA9376411.1"/>
    <property type="molecule type" value="Genomic_DNA"/>
</dbReference>
<keyword evidence="14 15" id="KW-0472">Membrane</keyword>
<evidence type="ECO:0000313" key="21">
    <source>
        <dbReference type="Proteomes" id="UP000741282"/>
    </source>
</evidence>
<evidence type="ECO:0000256" key="7">
    <source>
        <dbReference type="ARBA" id="ARBA00022723"/>
    </source>
</evidence>
<feature type="binding site" evidence="15">
    <location>
        <position position="100"/>
    </location>
    <ligand>
        <name>ATP</name>
        <dbReference type="ChEBI" id="CHEBI:30616"/>
    </ligand>
</feature>
<dbReference type="PROSITE" id="PS01312">
    <property type="entry name" value="SECA"/>
    <property type="match status" value="1"/>
</dbReference>
<comment type="caution">
    <text evidence="20">The sequence shown here is derived from an EMBL/GenBank/DDBJ whole genome shotgun (WGS) entry which is preliminary data.</text>
</comment>
<evidence type="ECO:0000256" key="13">
    <source>
        <dbReference type="ARBA" id="ARBA00023010"/>
    </source>
</evidence>
<evidence type="ECO:0000259" key="19">
    <source>
        <dbReference type="PROSITE" id="PS51196"/>
    </source>
</evidence>
<evidence type="ECO:0000256" key="5">
    <source>
        <dbReference type="ARBA" id="ARBA00022475"/>
    </source>
</evidence>
<evidence type="ECO:0000256" key="4">
    <source>
        <dbReference type="ARBA" id="ARBA00022448"/>
    </source>
</evidence>
<dbReference type="PANTHER" id="PTHR30612">
    <property type="entry name" value="SECA INNER MEMBRANE COMPONENT OF SEC PROTEIN SECRETION SYSTEM"/>
    <property type="match status" value="1"/>
</dbReference>
<evidence type="ECO:0000256" key="11">
    <source>
        <dbReference type="ARBA" id="ARBA00022927"/>
    </source>
</evidence>
<dbReference type="PANTHER" id="PTHR30612:SF0">
    <property type="entry name" value="CHLOROPLAST PROTEIN-TRANSPORTING ATPASE"/>
    <property type="match status" value="1"/>
</dbReference>